<dbReference type="AlphaFoldDB" id="A0A4R7ZFY5"/>
<dbReference type="Pfam" id="PF14472">
    <property type="entry name" value="DUF4429"/>
    <property type="match status" value="2"/>
</dbReference>
<gene>
    <name evidence="2" type="ORF">EV650_7420</name>
</gene>
<comment type="caution">
    <text evidence="2">The sequence shown here is derived from an EMBL/GenBank/DDBJ whole genome shotgun (WGS) entry which is preliminary data.</text>
</comment>
<protein>
    <submittedName>
        <fullName evidence="2">Uncharacterized protein DUF4429</fullName>
    </submittedName>
</protein>
<feature type="domain" description="DUF4429" evidence="1">
    <location>
        <begin position="145"/>
        <end position="228"/>
    </location>
</feature>
<evidence type="ECO:0000313" key="3">
    <source>
        <dbReference type="Proteomes" id="UP000295447"/>
    </source>
</evidence>
<reference evidence="2 3" key="1">
    <citation type="submission" date="2019-03" db="EMBL/GenBank/DDBJ databases">
        <title>Genomic Encyclopedia of Type Strains, Phase III (KMG-III): the genomes of soil and plant-associated and newly described type strains.</title>
        <authorList>
            <person name="Whitman W."/>
        </authorList>
    </citation>
    <scope>NUCLEOTIDE SEQUENCE [LARGE SCALE GENOMIC DNA]</scope>
    <source>
        <strain evidence="2 3">VKM Ac-2570</strain>
    </source>
</reference>
<dbReference type="RefSeq" id="WP_166678397.1">
    <property type="nucleotide sequence ID" value="NZ_SODF01000003.1"/>
</dbReference>
<proteinExistence type="predicted"/>
<dbReference type="EMBL" id="SODF01000003">
    <property type="protein sequence ID" value="TDW15926.1"/>
    <property type="molecule type" value="Genomic_DNA"/>
</dbReference>
<organism evidence="2 3">
    <name type="scientific">Kribbella kalugense</name>
    <dbReference type="NCBI Taxonomy" id="2512221"/>
    <lineage>
        <taxon>Bacteria</taxon>
        <taxon>Bacillati</taxon>
        <taxon>Actinomycetota</taxon>
        <taxon>Actinomycetes</taxon>
        <taxon>Propionibacteriales</taxon>
        <taxon>Kribbellaceae</taxon>
        <taxon>Kribbella</taxon>
    </lineage>
</organism>
<keyword evidence="3" id="KW-1185">Reference proteome</keyword>
<evidence type="ECO:0000313" key="2">
    <source>
        <dbReference type="EMBL" id="TDW15926.1"/>
    </source>
</evidence>
<evidence type="ECO:0000259" key="1">
    <source>
        <dbReference type="Pfam" id="PF14472"/>
    </source>
</evidence>
<name>A0A4R7ZFY5_9ACTN</name>
<feature type="domain" description="DUF4429" evidence="1">
    <location>
        <begin position="36"/>
        <end position="87"/>
    </location>
</feature>
<accession>A0A4R7ZFY5</accession>
<dbReference type="Proteomes" id="UP000295447">
    <property type="component" value="Unassembled WGS sequence"/>
</dbReference>
<dbReference type="InterPro" id="IPR027860">
    <property type="entry name" value="DUF4429"/>
</dbReference>
<sequence>MGSGELTSTNGTVVWDGIGVLRIRYDGTRPGLDPLTSSLRTRLGERVLPVEALKAVEVSEARLKLVLRDGADPLRSVTGTDVLIDPYEFPEVDPALAEEVARGIRRTLVRRDVPATDANRWLLAPPAAPDRLEGRDATLSVANGRLTFTYKRSAGRKKKALGNPWQVPLGDIVDVEWTPGRGGLGGRGFLRITTDDDTPVERPKPKHDPAAMVTERGADVDALFFAARLLTRIRP</sequence>